<keyword evidence="2" id="KW-1133">Transmembrane helix</keyword>
<organism evidence="4">
    <name type="scientific">Bathycoccus sp. RCC716 virus 1</name>
    <dbReference type="NCBI Taxonomy" id="2530038"/>
    <lineage>
        <taxon>Viruses</taxon>
        <taxon>Varidnaviria</taxon>
        <taxon>Bamfordvirae</taxon>
        <taxon>Nucleocytoviricota</taxon>
        <taxon>Megaviricetes</taxon>
        <taxon>Algavirales</taxon>
        <taxon>Phycodnaviridae</taxon>
        <taxon>Prasinovirus</taxon>
    </lineage>
</organism>
<dbReference type="InterPro" id="IPR008979">
    <property type="entry name" value="Galactose-bd-like_sf"/>
</dbReference>
<reference evidence="4" key="1">
    <citation type="submission" date="2019-02" db="EMBL/GenBank/DDBJ databases">
        <authorList>
            <person name="Bachy C."/>
            <person name="Yung C.-M."/>
            <person name="Roux S."/>
            <person name="Sullivan M.B."/>
            <person name="Worden A.Z."/>
        </authorList>
    </citation>
    <scope>NUCLEOTIDE SEQUENCE</scope>
    <source>
        <strain evidence="4">BII-V1</strain>
    </source>
</reference>
<proteinExistence type="predicted"/>
<dbReference type="Pfam" id="PF19082">
    <property type="entry name" value="DUF5773"/>
    <property type="match status" value="2"/>
</dbReference>
<evidence type="ECO:0000256" key="1">
    <source>
        <dbReference type="SAM" id="MobiDB-lite"/>
    </source>
</evidence>
<keyword evidence="2" id="KW-0472">Membrane</keyword>
<evidence type="ECO:0000259" key="3">
    <source>
        <dbReference type="PROSITE" id="PS50022"/>
    </source>
</evidence>
<feature type="domain" description="F5/8 type C" evidence="3">
    <location>
        <begin position="364"/>
        <end position="461"/>
    </location>
</feature>
<feature type="compositionally biased region" description="Polar residues" evidence="1">
    <location>
        <begin position="141"/>
        <end position="160"/>
    </location>
</feature>
<name>A0A7S6P1J7_9PHYC</name>
<dbReference type="Pfam" id="PF22633">
    <property type="entry name" value="F5_F8_type_C_2"/>
    <property type="match status" value="1"/>
</dbReference>
<dbReference type="InterPro" id="IPR000421">
    <property type="entry name" value="FA58C"/>
</dbReference>
<feature type="region of interest" description="Disordered" evidence="1">
    <location>
        <begin position="137"/>
        <end position="168"/>
    </location>
</feature>
<dbReference type="EMBL" id="MK522035">
    <property type="protein sequence ID" value="QOR60270.1"/>
    <property type="molecule type" value="Genomic_DNA"/>
</dbReference>
<accession>A0A7S6P1J7</accession>
<sequence length="666" mass="73312">MVEGCDLVLYDNWDYTGNSKSFNRTGPAGDFADRDISAKLVGGCHNTSYLVLEHPWNRDNGGDGYLMGKRDSVGGLWDKHRHQDGQRYWKKGKRANEIIRINIPTENINAKVLRHHLDIHGRRCCSDPDEPRLHIRRESEQSGTNGANSPEQLLANSSDKGQPCPGGEAYWLNATDGQRNSTSASTRKAQVACVYRGKDGLKDLHSSLKGSGDIRKAMYNELVRKYCDRATRLHDRISSDTRDNQCKDVAETKKQQRSWCGSGDKIATDKTFCTKEELGTALYEELAGKYCDANPEDPFCGCYNVVKNKCKGEEIDKEIKELEDGRKPIEGVRYVWFGFDNRQDYLNIAQIEVFSGKDSKGVPINILRKTLADGSEVPNPAVTITASSTHSSGLYGTNHLNDGNYITMFHSAHNPNEWFQVDLGKLTSIDSIKVWNRHDCNGCNSRWRGAFIKLKNSDGDEIKRSERIVGDHMEDGKRVKTFFDNGVAAAKEKLNFPGCKITVPIRRTLTDLPRKYSAALDGTDKCWGNVCASTGGDKYVPEGTIDALCSKSMTICNVDLSTGDLEDSDVTIEQSCGEQEGTPAPMSPPSSGEPSEPSDGSTEGTPAPMDSSSIPLTSTSTSTAVDEVASTEELEIYEEPAVQIGAVTTSIVSLSSCFMLLLVLAM</sequence>
<feature type="compositionally biased region" description="Low complexity" evidence="1">
    <location>
        <begin position="589"/>
        <end position="604"/>
    </location>
</feature>
<keyword evidence="2" id="KW-0812">Transmembrane</keyword>
<dbReference type="InterPro" id="IPR043922">
    <property type="entry name" value="DUF5773"/>
</dbReference>
<dbReference type="PROSITE" id="PS50022">
    <property type="entry name" value="FA58C_3"/>
    <property type="match status" value="1"/>
</dbReference>
<protein>
    <recommendedName>
        <fullName evidence="3">F5/8 type C domain-containing protein</fullName>
    </recommendedName>
</protein>
<feature type="transmembrane region" description="Helical" evidence="2">
    <location>
        <begin position="644"/>
        <end position="665"/>
    </location>
</feature>
<dbReference type="Gene3D" id="2.60.120.260">
    <property type="entry name" value="Galactose-binding domain-like"/>
    <property type="match status" value="1"/>
</dbReference>
<evidence type="ECO:0000313" key="4">
    <source>
        <dbReference type="EMBL" id="QOR60270.1"/>
    </source>
</evidence>
<evidence type="ECO:0000256" key="2">
    <source>
        <dbReference type="SAM" id="Phobius"/>
    </source>
</evidence>
<feature type="compositionally biased region" description="Low complexity" evidence="1">
    <location>
        <begin position="611"/>
        <end position="623"/>
    </location>
</feature>
<feature type="region of interest" description="Disordered" evidence="1">
    <location>
        <begin position="572"/>
        <end position="628"/>
    </location>
</feature>
<dbReference type="SUPFAM" id="SSF49785">
    <property type="entry name" value="Galactose-binding domain-like"/>
    <property type="match status" value="1"/>
</dbReference>